<dbReference type="AlphaFoldDB" id="A0A9W6ZIH3"/>
<gene>
    <name evidence="1" type="ORF">TrRE_jg2363</name>
</gene>
<proteinExistence type="predicted"/>
<accession>A0A9W6ZIH3</accession>
<evidence type="ECO:0000313" key="2">
    <source>
        <dbReference type="Proteomes" id="UP001165082"/>
    </source>
</evidence>
<keyword evidence="2" id="KW-1185">Reference proteome</keyword>
<evidence type="ECO:0000313" key="1">
    <source>
        <dbReference type="EMBL" id="GMH50620.1"/>
    </source>
</evidence>
<reference evidence="1" key="1">
    <citation type="submission" date="2022-07" db="EMBL/GenBank/DDBJ databases">
        <title>Genome analysis of Parmales, a sister group of diatoms, reveals the evolutionary specialization of diatoms from phago-mixotrophs to photoautotrophs.</title>
        <authorList>
            <person name="Ban H."/>
            <person name="Sato S."/>
            <person name="Yoshikawa S."/>
            <person name="Kazumasa Y."/>
            <person name="Nakamura Y."/>
            <person name="Ichinomiya M."/>
            <person name="Saitoh K."/>
            <person name="Sato N."/>
            <person name="Blanc-Mathieu R."/>
            <person name="Endo H."/>
            <person name="Kuwata A."/>
            <person name="Ogata H."/>
        </authorList>
    </citation>
    <scope>NUCLEOTIDE SEQUENCE</scope>
</reference>
<name>A0A9W6ZIH3_9STRA</name>
<protein>
    <submittedName>
        <fullName evidence="1">Uncharacterized protein</fullName>
    </submittedName>
</protein>
<dbReference type="EMBL" id="BRXZ01001953">
    <property type="protein sequence ID" value="GMH50620.1"/>
    <property type="molecule type" value="Genomic_DNA"/>
</dbReference>
<dbReference type="Proteomes" id="UP001165082">
    <property type="component" value="Unassembled WGS sequence"/>
</dbReference>
<organism evidence="1 2">
    <name type="scientific">Triparma retinervis</name>
    <dbReference type="NCBI Taxonomy" id="2557542"/>
    <lineage>
        <taxon>Eukaryota</taxon>
        <taxon>Sar</taxon>
        <taxon>Stramenopiles</taxon>
        <taxon>Ochrophyta</taxon>
        <taxon>Bolidophyceae</taxon>
        <taxon>Parmales</taxon>
        <taxon>Triparmaceae</taxon>
        <taxon>Triparma</taxon>
    </lineage>
</organism>
<comment type="caution">
    <text evidence="1">The sequence shown here is derived from an EMBL/GenBank/DDBJ whole genome shotgun (WGS) entry which is preliminary data.</text>
</comment>
<sequence length="159" mass="17809">MPGPIDNGPLTGPDGRVKDGLRKVADYRAVNGGVYWTFRTLHGAEGEIRSWNTEWEGEMAGGVKAEDYVRRCRMEAEEAVRKMKVEVNNQGGKGGLKRAKRPKRKEELWCGCLSEAFLGSFIECLFKCCRKGGESYKKVEEDLEERVSMLAGEDDDEGL</sequence>
<dbReference type="OrthoDB" id="428895at2759"/>